<dbReference type="InterPro" id="IPR029033">
    <property type="entry name" value="His_PPase_superfam"/>
</dbReference>
<dbReference type="Gene3D" id="3.40.50.1240">
    <property type="entry name" value="Phosphoglycerate mutase-like"/>
    <property type="match status" value="1"/>
</dbReference>
<dbReference type="GO" id="GO:0006000">
    <property type="term" value="P:fructose metabolic process"/>
    <property type="evidence" value="ECO:0007669"/>
    <property type="project" value="InterPro"/>
</dbReference>
<evidence type="ECO:0000256" key="4">
    <source>
        <dbReference type="PIRSR" id="PIRSR613078-1"/>
    </source>
</evidence>
<dbReference type="Pfam" id="PF01591">
    <property type="entry name" value="6PF2K"/>
    <property type="match status" value="1"/>
</dbReference>
<keyword evidence="10" id="KW-1185">Reference proteome</keyword>
<feature type="domain" description="6-phosphofructo-2-kinase" evidence="6">
    <location>
        <begin position="68"/>
        <end position="282"/>
    </location>
</feature>
<dbReference type="GO" id="GO:0004331">
    <property type="term" value="F:fructose-2,6-bisphosphate 2-phosphatase activity"/>
    <property type="evidence" value="ECO:0007669"/>
    <property type="project" value="TreeGrafter"/>
</dbReference>
<dbReference type="EMBL" id="CAJNOL010001201">
    <property type="protein sequence ID" value="CAF1311000.1"/>
    <property type="molecule type" value="Genomic_DNA"/>
</dbReference>
<dbReference type="PANTHER" id="PTHR10606:SF44">
    <property type="entry name" value="6-PHOSPHOFRUCTO 2-KINASE_FRUCTOSE 2,6-BISPHOSPHATASE LONG FORM"/>
    <property type="match status" value="1"/>
</dbReference>
<dbReference type="InterPro" id="IPR003094">
    <property type="entry name" value="6Pfruct_kin"/>
</dbReference>
<dbReference type="CDD" id="cd07067">
    <property type="entry name" value="HP_PGM_like"/>
    <property type="match status" value="1"/>
</dbReference>
<feature type="active site" description="Proton donor/acceptor" evidence="4">
    <location>
        <position position="360"/>
    </location>
</feature>
<comment type="caution">
    <text evidence="7">The sequence shown here is derived from an EMBL/GenBank/DDBJ whole genome shotgun (WGS) entry which is preliminary data.</text>
</comment>
<dbReference type="GO" id="GO:0006003">
    <property type="term" value="P:fructose 2,6-bisphosphate metabolic process"/>
    <property type="evidence" value="ECO:0007669"/>
    <property type="project" value="InterPro"/>
</dbReference>
<dbReference type="InterPro" id="IPR013078">
    <property type="entry name" value="His_Pase_superF_clade-1"/>
</dbReference>
<dbReference type="PRINTS" id="PR00991">
    <property type="entry name" value="6PFRUCTKNASE"/>
</dbReference>
<feature type="active site" description="Tele-phosphohistidine intermediate" evidence="4">
    <location>
        <position position="291"/>
    </location>
</feature>
<dbReference type="AlphaFoldDB" id="A0A813W0B6"/>
<dbReference type="PANTHER" id="PTHR10606">
    <property type="entry name" value="6-PHOSPHOFRUCTO-2-KINASE/FRUCTOSE-2,6-BISPHOSPHATASE"/>
    <property type="match status" value="1"/>
</dbReference>
<dbReference type="Proteomes" id="UP000663854">
    <property type="component" value="Unassembled WGS sequence"/>
</dbReference>
<comment type="similarity">
    <text evidence="1">In the C-terminal section; belongs to the phosphoglycerate mutase family.</text>
</comment>
<name>A0A813W0B6_9BILA</name>
<evidence type="ECO:0000313" key="10">
    <source>
        <dbReference type="Proteomes" id="UP000663870"/>
    </source>
</evidence>
<dbReference type="FunFam" id="3.40.50.1240:FF:000001">
    <property type="entry name" value="6-phosphofructo-2-kinase/fructose-2, 6-bisphosphatase 3 isoform 2"/>
    <property type="match status" value="1"/>
</dbReference>
<evidence type="ECO:0000313" key="7">
    <source>
        <dbReference type="EMBL" id="CAF0844591.1"/>
    </source>
</evidence>
<evidence type="ECO:0000259" key="6">
    <source>
        <dbReference type="Pfam" id="PF01591"/>
    </source>
</evidence>
<evidence type="ECO:0000256" key="2">
    <source>
        <dbReference type="ARBA" id="ARBA00022741"/>
    </source>
</evidence>
<dbReference type="SUPFAM" id="SSF52540">
    <property type="entry name" value="P-loop containing nucleoside triphosphate hydrolases"/>
    <property type="match status" value="1"/>
</dbReference>
<dbReference type="GO" id="GO:0005524">
    <property type="term" value="F:ATP binding"/>
    <property type="evidence" value="ECO:0007669"/>
    <property type="project" value="UniProtKB-KW"/>
</dbReference>
<sequence>MSNQQESIEKKTEEQDNNVFDEELQQNTITSQEHAAKNDIHAWRRHRSYTYQRNPLLFRRMSQACRDRLVRTPTVIAMCGLPARGKTYISKKLARYLQWIGIKTKVFNVGEYRRDAVKFYADKDFFDPDNTEAVAVRNLCAQQALEDMCNYLAYDGEVAIFDATNTTRERRQNIYEYCTQTFCFRVFFVESICDSSEIIESNIREVKSKSPDYKDVTAEEAVSDFLSRIQQYERRYETINDKSERNYSFIKIFNCGERFLVHKIGGHMQSRVVYFLMNIHILPRTIYLTRHGESTLNQQYRLGGDPPLSTNGKLFAEALAEYMANENIPDLIVWTSQMQRCVQTAAKINAPKEQWKALNEINAGICEGLTYMEMAERFSDELAARDQSKFYYRYPGGESYQDLVARLEPVIMELERAENVLVICHQAVARCILGYFLNKDADDLPYTEVPLHTIIKLTPVAYGCLMECIPLPVEAVNTHRNKPTNCRRNRTVQDAVDEFLIERDTKPVARTKSEIFYNSSGTKIKTTHIDGSRLPRSDSTSGDPALNNICSLIQDLHATHAE</sequence>
<dbReference type="SUPFAM" id="SSF53254">
    <property type="entry name" value="Phosphoglycerate mutase-like"/>
    <property type="match status" value="1"/>
</dbReference>
<evidence type="ECO:0000313" key="8">
    <source>
        <dbReference type="EMBL" id="CAF1311000.1"/>
    </source>
</evidence>
<evidence type="ECO:0000256" key="1">
    <source>
        <dbReference type="ARBA" id="ARBA00008408"/>
    </source>
</evidence>
<accession>A0A813W0B6</accession>
<dbReference type="PIRSF" id="PIRSF000709">
    <property type="entry name" value="6PFK_2-Ptase"/>
    <property type="match status" value="1"/>
</dbReference>
<keyword evidence="3" id="KW-0067">ATP-binding</keyword>
<evidence type="ECO:0000313" key="9">
    <source>
        <dbReference type="Proteomes" id="UP000663854"/>
    </source>
</evidence>
<gene>
    <name evidence="8" type="ORF">JXQ802_LOCUS30023</name>
    <name evidence="7" type="ORF">PYM288_LOCUS6746</name>
</gene>
<dbReference type="EMBL" id="CAJNOH010000076">
    <property type="protein sequence ID" value="CAF0844591.1"/>
    <property type="molecule type" value="Genomic_DNA"/>
</dbReference>
<dbReference type="Gene3D" id="3.40.50.300">
    <property type="entry name" value="P-loop containing nucleotide triphosphate hydrolases"/>
    <property type="match status" value="1"/>
</dbReference>
<protein>
    <recommendedName>
        <fullName evidence="6">6-phosphofructo-2-kinase domain-containing protein</fullName>
    </recommendedName>
</protein>
<evidence type="ECO:0000256" key="3">
    <source>
        <dbReference type="ARBA" id="ARBA00022840"/>
    </source>
</evidence>
<organism evidence="7 9">
    <name type="scientific">Rotaria sordida</name>
    <dbReference type="NCBI Taxonomy" id="392033"/>
    <lineage>
        <taxon>Eukaryota</taxon>
        <taxon>Metazoa</taxon>
        <taxon>Spiralia</taxon>
        <taxon>Gnathifera</taxon>
        <taxon>Rotifera</taxon>
        <taxon>Eurotatoria</taxon>
        <taxon>Bdelloidea</taxon>
        <taxon>Philodinida</taxon>
        <taxon>Philodinidae</taxon>
        <taxon>Rotaria</taxon>
    </lineage>
</organism>
<feature type="binding site" evidence="5">
    <location>
        <begin position="290"/>
        <end position="297"/>
    </location>
    <ligand>
        <name>substrate</name>
    </ligand>
</feature>
<reference evidence="7" key="1">
    <citation type="submission" date="2021-02" db="EMBL/GenBank/DDBJ databases">
        <authorList>
            <person name="Nowell W R."/>
        </authorList>
    </citation>
    <scope>NUCLEOTIDE SEQUENCE</scope>
</reference>
<dbReference type="GO" id="GO:0005829">
    <property type="term" value="C:cytosol"/>
    <property type="evidence" value="ECO:0007669"/>
    <property type="project" value="TreeGrafter"/>
</dbReference>
<dbReference type="PROSITE" id="PS00175">
    <property type="entry name" value="PG_MUTASE"/>
    <property type="match status" value="1"/>
</dbReference>
<dbReference type="InterPro" id="IPR001345">
    <property type="entry name" value="PG/BPGM_mutase_AS"/>
</dbReference>
<dbReference type="Pfam" id="PF00300">
    <property type="entry name" value="His_Phos_1"/>
    <property type="match status" value="1"/>
</dbReference>
<dbReference type="InterPro" id="IPR027417">
    <property type="entry name" value="P-loop_NTPase"/>
</dbReference>
<dbReference type="SMART" id="SM00855">
    <property type="entry name" value="PGAM"/>
    <property type="match status" value="1"/>
</dbReference>
<keyword evidence="2" id="KW-0547">Nucleotide-binding</keyword>
<feature type="binding site" evidence="5">
    <location>
        <position position="340"/>
    </location>
    <ligand>
        <name>substrate</name>
    </ligand>
</feature>
<dbReference type="FunFam" id="3.40.50.300:FF:000644">
    <property type="entry name" value="GpmB, Fructose-2,6-bisphosphatase"/>
    <property type="match status" value="1"/>
</dbReference>
<dbReference type="Proteomes" id="UP000663870">
    <property type="component" value="Unassembled WGS sequence"/>
</dbReference>
<dbReference type="GO" id="GO:0003873">
    <property type="term" value="F:6-phosphofructo-2-kinase activity"/>
    <property type="evidence" value="ECO:0007669"/>
    <property type="project" value="InterPro"/>
</dbReference>
<evidence type="ECO:0000256" key="5">
    <source>
        <dbReference type="PIRSR" id="PIRSR613078-2"/>
    </source>
</evidence>
<dbReference type="InterPro" id="IPR013079">
    <property type="entry name" value="6Phosfructo_kin"/>
</dbReference>
<proteinExistence type="inferred from homology"/>